<feature type="region of interest" description="Disordered" evidence="1">
    <location>
        <begin position="1"/>
        <end position="84"/>
    </location>
</feature>
<proteinExistence type="predicted"/>
<dbReference type="AlphaFoldDB" id="A0A422PSG7"/>
<reference evidence="2 3" key="1">
    <citation type="journal article" date="2018" name="BMC Genomics">
        <title>Genomic comparison of Trypanosoma conorhini and Trypanosoma rangeli to Trypanosoma cruzi strains of high and low virulence.</title>
        <authorList>
            <person name="Bradwell K.R."/>
            <person name="Koparde V.N."/>
            <person name="Matveyev A.V."/>
            <person name="Serrano M.G."/>
            <person name="Alves J.M."/>
            <person name="Parikh H."/>
            <person name="Huang B."/>
            <person name="Lee V."/>
            <person name="Espinosa-Alvarez O."/>
            <person name="Ortiz P.A."/>
            <person name="Costa-Martins A.G."/>
            <person name="Teixeira M.M."/>
            <person name="Buck G.A."/>
        </authorList>
    </citation>
    <scope>NUCLEOTIDE SEQUENCE [LARGE SCALE GENOMIC DNA]</scope>
    <source>
        <strain evidence="2 3">025E</strain>
    </source>
</reference>
<feature type="compositionally biased region" description="Basic and acidic residues" evidence="1">
    <location>
        <begin position="32"/>
        <end position="41"/>
    </location>
</feature>
<feature type="compositionally biased region" description="Basic and acidic residues" evidence="1">
    <location>
        <begin position="71"/>
        <end position="82"/>
    </location>
</feature>
<evidence type="ECO:0000313" key="3">
    <source>
        <dbReference type="Proteomes" id="UP000284403"/>
    </source>
</evidence>
<dbReference type="GeneID" id="40317302"/>
<accession>A0A422PSG7</accession>
<keyword evidence="3" id="KW-1185">Reference proteome</keyword>
<protein>
    <submittedName>
        <fullName evidence="2">Uncharacterized protein</fullName>
    </submittedName>
</protein>
<dbReference type="Gene3D" id="4.10.1050.10">
    <property type="entry name" value="At2g23090-like"/>
    <property type="match status" value="1"/>
</dbReference>
<dbReference type="Proteomes" id="UP000284403">
    <property type="component" value="Unassembled WGS sequence"/>
</dbReference>
<name>A0A422PSG7_9TRYP</name>
<comment type="caution">
    <text evidence="2">The sequence shown here is derived from an EMBL/GenBank/DDBJ whole genome shotgun (WGS) entry which is preliminary data.</text>
</comment>
<dbReference type="InterPro" id="IPR026939">
    <property type="entry name" value="ZNF706/At2g23090_sf"/>
</dbReference>
<dbReference type="RefSeq" id="XP_029229277.1">
    <property type="nucleotide sequence ID" value="XM_029370609.1"/>
</dbReference>
<sequence>MCPRTASLDAPALPAHYLWQGKGPASRRKGNRREPYTHTERQSMPSGNGCRATQRRAREQAKQQKQGAAHSAEDRKKHEESKTAVQCTVCLQGFPRTVRLPELQQHLESRHARANKSLLELFPAFQGEGH</sequence>
<evidence type="ECO:0000256" key="1">
    <source>
        <dbReference type="SAM" id="MobiDB-lite"/>
    </source>
</evidence>
<dbReference type="SUPFAM" id="SSF118359">
    <property type="entry name" value="Expressed protein At2g23090/F21P24.15"/>
    <property type="match status" value="1"/>
</dbReference>
<dbReference type="OrthoDB" id="370932at2759"/>
<dbReference type="EMBL" id="MKKU01000173">
    <property type="protein sequence ID" value="RNF20664.1"/>
    <property type="molecule type" value="Genomic_DNA"/>
</dbReference>
<evidence type="ECO:0000313" key="2">
    <source>
        <dbReference type="EMBL" id="RNF20664.1"/>
    </source>
</evidence>
<gene>
    <name evidence="2" type="ORF">Tco025E_03691</name>
</gene>
<organism evidence="2 3">
    <name type="scientific">Trypanosoma conorhini</name>
    <dbReference type="NCBI Taxonomy" id="83891"/>
    <lineage>
        <taxon>Eukaryota</taxon>
        <taxon>Discoba</taxon>
        <taxon>Euglenozoa</taxon>
        <taxon>Kinetoplastea</taxon>
        <taxon>Metakinetoplastina</taxon>
        <taxon>Trypanosomatida</taxon>
        <taxon>Trypanosomatidae</taxon>
        <taxon>Trypanosoma</taxon>
    </lineage>
</organism>